<dbReference type="InterPro" id="IPR036909">
    <property type="entry name" value="Cyt_c-like_dom_sf"/>
</dbReference>
<dbReference type="AlphaFoldDB" id="A0A1Z4VMJ6"/>
<dbReference type="Gene3D" id="3.30.310.70">
    <property type="entry name" value="TT1751-like domain"/>
    <property type="match status" value="1"/>
</dbReference>
<dbReference type="InterPro" id="IPR009056">
    <property type="entry name" value="Cyt_c-like_dom"/>
</dbReference>
<evidence type="ECO:0000313" key="9">
    <source>
        <dbReference type="EMBL" id="BAZ92715.1"/>
    </source>
</evidence>
<dbReference type="GO" id="GO:0020037">
    <property type="term" value="F:heme binding"/>
    <property type="evidence" value="ECO:0007669"/>
    <property type="project" value="InterPro"/>
</dbReference>
<dbReference type="Proteomes" id="UP000218765">
    <property type="component" value="Chromosome"/>
</dbReference>
<dbReference type="InterPro" id="IPR035923">
    <property type="entry name" value="TT1751-like_sf"/>
</dbReference>
<dbReference type="OrthoDB" id="9809720at2"/>
<dbReference type="Gene3D" id="1.10.760.10">
    <property type="entry name" value="Cytochrome c-like domain"/>
    <property type="match status" value="2"/>
</dbReference>
<dbReference type="PANTHER" id="PTHR37823">
    <property type="entry name" value="CYTOCHROME C-553-LIKE"/>
    <property type="match status" value="1"/>
</dbReference>
<keyword evidence="2 6" id="KW-0349">Heme</keyword>
<dbReference type="EMBL" id="AP018052">
    <property type="protein sequence ID" value="BAZ92715.1"/>
    <property type="molecule type" value="Genomic_DNA"/>
</dbReference>
<dbReference type="Pfam" id="PF03625">
    <property type="entry name" value="DUF302"/>
    <property type="match status" value="1"/>
</dbReference>
<feature type="chain" id="PRO_5013391972" evidence="7">
    <location>
        <begin position="24"/>
        <end position="349"/>
    </location>
</feature>
<feature type="signal peptide" evidence="7">
    <location>
        <begin position="1"/>
        <end position="23"/>
    </location>
</feature>
<dbReference type="RefSeq" id="WP_096364047.1">
    <property type="nucleotide sequence ID" value="NZ_AP018052.1"/>
</dbReference>
<feature type="domain" description="Cytochrome c" evidence="8">
    <location>
        <begin position="22"/>
        <end position="100"/>
    </location>
</feature>
<dbReference type="PROSITE" id="PS51007">
    <property type="entry name" value="CYTC"/>
    <property type="match status" value="2"/>
</dbReference>
<keyword evidence="4" id="KW-0249">Electron transport</keyword>
<dbReference type="InterPro" id="IPR051811">
    <property type="entry name" value="Cytochrome_c550/c551-like"/>
</dbReference>
<dbReference type="PANTHER" id="PTHR37823:SF1">
    <property type="entry name" value="CYTOCHROME C-553-LIKE"/>
    <property type="match status" value="1"/>
</dbReference>
<keyword evidence="3 6" id="KW-0479">Metal-binding</keyword>
<reference evidence="9 10" key="1">
    <citation type="submission" date="2017-05" db="EMBL/GenBank/DDBJ databases">
        <title>Thiocyanate degradation by Thiohalobacter thiocyanaticus FOKN1.</title>
        <authorList>
            <person name="Oshiki M."/>
            <person name="Fukushima T."/>
            <person name="Kawano S."/>
            <person name="Nakagawa J."/>
        </authorList>
    </citation>
    <scope>NUCLEOTIDE SEQUENCE [LARGE SCALE GENOMIC DNA]</scope>
    <source>
        <strain evidence="9 10">FOKN1</strain>
    </source>
</reference>
<evidence type="ECO:0000256" key="5">
    <source>
        <dbReference type="ARBA" id="ARBA00023004"/>
    </source>
</evidence>
<keyword evidence="1" id="KW-0813">Transport</keyword>
<evidence type="ECO:0000259" key="8">
    <source>
        <dbReference type="PROSITE" id="PS51007"/>
    </source>
</evidence>
<keyword evidence="10" id="KW-1185">Reference proteome</keyword>
<dbReference type="GO" id="GO:0046872">
    <property type="term" value="F:metal ion binding"/>
    <property type="evidence" value="ECO:0007669"/>
    <property type="project" value="UniProtKB-KW"/>
</dbReference>
<organism evidence="9 10">
    <name type="scientific">Thiohalobacter thiocyanaticus</name>
    <dbReference type="NCBI Taxonomy" id="585455"/>
    <lineage>
        <taxon>Bacteria</taxon>
        <taxon>Pseudomonadati</taxon>
        <taxon>Pseudomonadota</taxon>
        <taxon>Gammaproteobacteria</taxon>
        <taxon>Thiohalobacterales</taxon>
        <taxon>Thiohalobacteraceae</taxon>
        <taxon>Thiohalobacter</taxon>
    </lineage>
</organism>
<feature type="domain" description="Cytochrome c" evidence="8">
    <location>
        <begin position="114"/>
        <end position="209"/>
    </location>
</feature>
<evidence type="ECO:0000256" key="7">
    <source>
        <dbReference type="SAM" id="SignalP"/>
    </source>
</evidence>
<evidence type="ECO:0000256" key="1">
    <source>
        <dbReference type="ARBA" id="ARBA00022448"/>
    </source>
</evidence>
<evidence type="ECO:0000256" key="2">
    <source>
        <dbReference type="ARBA" id="ARBA00022617"/>
    </source>
</evidence>
<dbReference type="SUPFAM" id="SSF46626">
    <property type="entry name" value="Cytochrome c"/>
    <property type="match status" value="2"/>
</dbReference>
<protein>
    <submittedName>
        <fullName evidence="9">Cytochrome c, mono-and diheme variants</fullName>
    </submittedName>
</protein>
<name>A0A1Z4VMJ6_9GAMM</name>
<keyword evidence="5 6" id="KW-0408">Iron</keyword>
<gene>
    <name evidence="9" type="ORF">FOKN1_0311</name>
</gene>
<evidence type="ECO:0000256" key="4">
    <source>
        <dbReference type="ARBA" id="ARBA00022982"/>
    </source>
</evidence>
<dbReference type="SUPFAM" id="SSF103247">
    <property type="entry name" value="TT1751-like"/>
    <property type="match status" value="1"/>
</dbReference>
<evidence type="ECO:0000256" key="3">
    <source>
        <dbReference type="ARBA" id="ARBA00022723"/>
    </source>
</evidence>
<accession>A0A1Z4VMJ6</accession>
<keyword evidence="7" id="KW-0732">Signal</keyword>
<sequence>MTGKWLQLSLLALALTLAGPAAAEPNGTRLYAQMCAVCHGDAGDGGVGVPLRLPAFQDGVSDDYLKQTIRLGRPGRVMPAFDHLSEAEVEAIVEHIRGWHEGERPEFSQARIAGDAQHGKQLYAQHCAQCHGDQGQGGQGTGVTFSRPRDLPIIAPALNNPGFLAAASDAMIKATLMQGREGTPMVSFRDQGLSEQEIDDLVAYVRSFEQQHTEPAARVEDIEPVLVYDSPYSLEETVEAVERAAVGRNFRLIRRQKLEEGLFPEGEASDKQVMVYFCNFNFLYDALTIDPRVGLFLPCRVTVVEREGQVQVMSINPKRLSVLFNNERLDRACDEMHDLYTAILEEATF</sequence>
<proteinExistence type="predicted"/>
<dbReference type="CDD" id="cd14797">
    <property type="entry name" value="DUF302"/>
    <property type="match status" value="1"/>
</dbReference>
<dbReference type="KEGG" id="ttc:FOKN1_0311"/>
<evidence type="ECO:0000313" key="10">
    <source>
        <dbReference type="Proteomes" id="UP000218765"/>
    </source>
</evidence>
<dbReference type="InterPro" id="IPR005180">
    <property type="entry name" value="DUF302"/>
</dbReference>
<evidence type="ECO:0000256" key="6">
    <source>
        <dbReference type="PROSITE-ProRule" id="PRU00433"/>
    </source>
</evidence>
<dbReference type="GO" id="GO:0009055">
    <property type="term" value="F:electron transfer activity"/>
    <property type="evidence" value="ECO:0007669"/>
    <property type="project" value="InterPro"/>
</dbReference>
<dbReference type="Pfam" id="PF13442">
    <property type="entry name" value="Cytochrome_CBB3"/>
    <property type="match status" value="2"/>
</dbReference>